<evidence type="ECO:0000256" key="3">
    <source>
        <dbReference type="ARBA" id="ARBA00022448"/>
    </source>
</evidence>
<feature type="transmembrane region" description="Helical" evidence="8">
    <location>
        <begin position="169"/>
        <end position="186"/>
    </location>
</feature>
<feature type="transmembrane region" description="Helical" evidence="8">
    <location>
        <begin position="144"/>
        <end position="162"/>
    </location>
</feature>
<feature type="transmembrane region" description="Helical" evidence="8">
    <location>
        <begin position="35"/>
        <end position="59"/>
    </location>
</feature>
<gene>
    <name evidence="9" type="ORF">Bccel_0425</name>
</gene>
<keyword evidence="6 8" id="KW-1133">Transmembrane helix</keyword>
<dbReference type="GO" id="GO:0005886">
    <property type="term" value="C:plasma membrane"/>
    <property type="evidence" value="ECO:0007669"/>
    <property type="project" value="UniProtKB-SubCell"/>
</dbReference>
<keyword evidence="3" id="KW-0813">Transport</keyword>
<keyword evidence="5 8" id="KW-0812">Transmembrane</keyword>
<dbReference type="PATRIC" id="fig|398512.5.peg.445"/>
<name>A0A0L6JHH0_9FIRM</name>
<keyword evidence="4" id="KW-1003">Cell membrane</keyword>
<evidence type="ECO:0000256" key="2">
    <source>
        <dbReference type="ARBA" id="ARBA00006669"/>
    </source>
</evidence>
<evidence type="ECO:0000256" key="4">
    <source>
        <dbReference type="ARBA" id="ARBA00022475"/>
    </source>
</evidence>
<comment type="subcellular location">
    <subcellularLocation>
        <location evidence="1">Cell membrane</location>
        <topology evidence="1">Multi-pass membrane protein</topology>
    </subcellularLocation>
</comment>
<keyword evidence="7 8" id="KW-0472">Membrane</keyword>
<organism evidence="9 10">
    <name type="scientific">Pseudobacteroides cellulosolvens ATCC 35603 = DSM 2933</name>
    <dbReference type="NCBI Taxonomy" id="398512"/>
    <lineage>
        <taxon>Bacteria</taxon>
        <taxon>Bacillati</taxon>
        <taxon>Bacillota</taxon>
        <taxon>Clostridia</taxon>
        <taxon>Eubacteriales</taxon>
        <taxon>Oscillospiraceae</taxon>
        <taxon>Pseudobacteroides</taxon>
    </lineage>
</organism>
<feature type="transmembrane region" description="Helical" evidence="8">
    <location>
        <begin position="192"/>
        <end position="213"/>
    </location>
</feature>
<dbReference type="RefSeq" id="WP_036946386.1">
    <property type="nucleotide sequence ID" value="NZ_KN050763.1"/>
</dbReference>
<dbReference type="OrthoDB" id="9791248at2"/>
<evidence type="ECO:0000313" key="10">
    <source>
        <dbReference type="Proteomes" id="UP000036923"/>
    </source>
</evidence>
<evidence type="ECO:0000256" key="8">
    <source>
        <dbReference type="SAM" id="Phobius"/>
    </source>
</evidence>
<dbReference type="GO" id="GO:0034257">
    <property type="term" value="F:nicotinamide riboside transmembrane transporter activity"/>
    <property type="evidence" value="ECO:0007669"/>
    <property type="project" value="InterPro"/>
</dbReference>
<evidence type="ECO:0000256" key="5">
    <source>
        <dbReference type="ARBA" id="ARBA00022692"/>
    </source>
</evidence>
<accession>A0A0L6JHH0</accession>
<feature type="transmembrane region" description="Helical" evidence="8">
    <location>
        <begin position="79"/>
        <end position="97"/>
    </location>
</feature>
<protein>
    <submittedName>
        <fullName evidence="9">Nicotinamide mononucleotide transporter PnuC</fullName>
    </submittedName>
</protein>
<dbReference type="eggNOG" id="COG3201">
    <property type="taxonomic scope" value="Bacteria"/>
</dbReference>
<evidence type="ECO:0000313" key="9">
    <source>
        <dbReference type="EMBL" id="KNY25168.1"/>
    </source>
</evidence>
<comment type="similarity">
    <text evidence="2">Belongs to the nicotinamide ribonucleoside (NR) uptake permease (TC 4.B.1) family.</text>
</comment>
<dbReference type="STRING" id="398512.Bccel_0425"/>
<dbReference type="PANTHER" id="PTHR36122">
    <property type="entry name" value="NICOTINAMIDE RIBOSIDE TRANSPORTER PNUC"/>
    <property type="match status" value="1"/>
</dbReference>
<dbReference type="EMBL" id="LGTC01000001">
    <property type="protein sequence ID" value="KNY25168.1"/>
    <property type="molecule type" value="Genomic_DNA"/>
</dbReference>
<proteinExistence type="inferred from homology"/>
<reference evidence="10" key="1">
    <citation type="submission" date="2015-07" db="EMBL/GenBank/DDBJ databases">
        <title>Near-Complete Genome Sequence of the Cellulolytic Bacterium Bacteroides (Pseudobacteroides) cellulosolvens ATCC 35603.</title>
        <authorList>
            <person name="Dassa B."/>
            <person name="Utturkar S.M."/>
            <person name="Klingeman D.M."/>
            <person name="Hurt R.A."/>
            <person name="Keller M."/>
            <person name="Xu J."/>
            <person name="Reddy Y.H.K."/>
            <person name="Borovok I."/>
            <person name="Grinberg I.R."/>
            <person name="Lamed R."/>
            <person name="Zhivin O."/>
            <person name="Bayer E.A."/>
            <person name="Brown S.D."/>
        </authorList>
    </citation>
    <scope>NUCLEOTIDE SEQUENCE [LARGE SCALE GENOMIC DNA]</scope>
    <source>
        <strain evidence="10">DSM 2933</strain>
    </source>
</reference>
<feature type="transmembrane region" description="Helical" evidence="8">
    <location>
        <begin position="117"/>
        <end position="138"/>
    </location>
</feature>
<evidence type="ECO:0000256" key="1">
    <source>
        <dbReference type="ARBA" id="ARBA00004651"/>
    </source>
</evidence>
<dbReference type="Proteomes" id="UP000036923">
    <property type="component" value="Unassembled WGS sequence"/>
</dbReference>
<sequence length="234" mass="26790">MNIKGWNLFEIIWLTVFSAIMLVLSFFWKTDVLGITVYLTGVMCVVLAAKGNVWNYIFGIYNSIGYAWISYQNKLFGEVMLNLLFYVPTGIIGWFMWKRQIDNGNTVIMRKMSWKGIVGLISLCIAATIGYGIWLTTFKGQNTPYLDAFIVVTSIIATLAMMFRFREQWFLYITINIAQIVMWGIRLSNEGIGAAAMTLMWIAYLVNSVYGLYRWSKGTSDTNLSKEDDKAWIA</sequence>
<feature type="transmembrane region" description="Helical" evidence="8">
    <location>
        <begin position="6"/>
        <end position="28"/>
    </location>
</feature>
<dbReference type="Pfam" id="PF04973">
    <property type="entry name" value="NMN_transporter"/>
    <property type="match status" value="1"/>
</dbReference>
<evidence type="ECO:0000256" key="6">
    <source>
        <dbReference type="ARBA" id="ARBA00022989"/>
    </source>
</evidence>
<dbReference type="InterPro" id="IPR006419">
    <property type="entry name" value="NMN_transpt_PnuC"/>
</dbReference>
<evidence type="ECO:0000256" key="7">
    <source>
        <dbReference type="ARBA" id="ARBA00023136"/>
    </source>
</evidence>
<keyword evidence="10" id="KW-1185">Reference proteome</keyword>
<comment type="caution">
    <text evidence="9">The sequence shown here is derived from an EMBL/GenBank/DDBJ whole genome shotgun (WGS) entry which is preliminary data.</text>
</comment>
<dbReference type="NCBIfam" id="TIGR01528">
    <property type="entry name" value="NMN_trans_PnuC"/>
    <property type="match status" value="1"/>
</dbReference>
<dbReference type="PANTHER" id="PTHR36122:SF2">
    <property type="entry name" value="NICOTINAMIDE RIBOSIDE TRANSPORTER PNUC"/>
    <property type="match status" value="1"/>
</dbReference>
<dbReference type="AlphaFoldDB" id="A0A0L6JHH0"/>